<dbReference type="InterPro" id="IPR052891">
    <property type="entry name" value="DNA-3mA_glycosylase"/>
</dbReference>
<keyword evidence="1" id="KW-0862">Zinc</keyword>
<dbReference type="InterPro" id="IPR005019">
    <property type="entry name" value="Adenine_glyco"/>
</dbReference>
<gene>
    <name evidence="2" type="ORF">HELGO_WM55996</name>
</gene>
<dbReference type="EMBL" id="CACVAV010000348">
    <property type="protein sequence ID" value="CAA6822649.1"/>
    <property type="molecule type" value="Genomic_DNA"/>
</dbReference>
<dbReference type="SUPFAM" id="SSF48150">
    <property type="entry name" value="DNA-glycosylase"/>
    <property type="match status" value="1"/>
</dbReference>
<dbReference type="GO" id="GO:0006284">
    <property type="term" value="P:base-excision repair"/>
    <property type="evidence" value="ECO:0007669"/>
    <property type="project" value="InterPro"/>
</dbReference>
<dbReference type="EC" id="3.2.2.20" evidence="2"/>
<dbReference type="PANTHER" id="PTHR30037:SF4">
    <property type="entry name" value="DNA-3-METHYLADENINE GLYCOSYLASE I"/>
    <property type="match status" value="1"/>
</dbReference>
<keyword evidence="2" id="KW-0326">Glycosidase</keyword>
<reference evidence="2" key="1">
    <citation type="submission" date="2020-01" db="EMBL/GenBank/DDBJ databases">
        <authorList>
            <person name="Meier V. D."/>
            <person name="Meier V D."/>
        </authorList>
    </citation>
    <scope>NUCLEOTIDE SEQUENCE</scope>
    <source>
        <strain evidence="2">HLG_WM_MAG_08</strain>
    </source>
</reference>
<name>A0A6S6U7H7_9GAMM</name>
<feature type="binding site" evidence="1">
    <location>
        <position position="184"/>
    </location>
    <ligand>
        <name>Zn(2+)</name>
        <dbReference type="ChEBI" id="CHEBI:29105"/>
    </ligand>
</feature>
<keyword evidence="2" id="KW-0378">Hydrolase</keyword>
<feature type="binding site" evidence="1">
    <location>
        <position position="188"/>
    </location>
    <ligand>
        <name>Zn(2+)</name>
        <dbReference type="ChEBI" id="CHEBI:29105"/>
    </ligand>
</feature>
<dbReference type="GO" id="GO:0046872">
    <property type="term" value="F:metal ion binding"/>
    <property type="evidence" value="ECO:0007669"/>
    <property type="project" value="UniProtKB-KW"/>
</dbReference>
<accession>A0A6S6U7H7</accession>
<organism evidence="2">
    <name type="scientific">uncultured Thiotrichaceae bacterium</name>
    <dbReference type="NCBI Taxonomy" id="298394"/>
    <lineage>
        <taxon>Bacteria</taxon>
        <taxon>Pseudomonadati</taxon>
        <taxon>Pseudomonadota</taxon>
        <taxon>Gammaproteobacteria</taxon>
        <taxon>Thiotrichales</taxon>
        <taxon>Thiotrichaceae</taxon>
        <taxon>environmental samples</taxon>
    </lineage>
</organism>
<sequence>MLQISEDGKKRCFGGEAGKAFYAKYHDEQWGKPEHDDQHLFEMLILEGAQAGLSWETILKKRAGYQAVFHQFDPVKVAAMTDDELEACLLDPAIVRNRLKVFAARKNAIAFLKIQQEFGSFDRYLWQFVDGQPVVNHRAEFKDVPATTLISDALSKDLKKRGMTFVGSTIMYAFMQAVGMVDDHLADCWCRTG</sequence>
<dbReference type="Gene3D" id="1.10.340.30">
    <property type="entry name" value="Hypothetical protein, domain 2"/>
    <property type="match status" value="1"/>
</dbReference>
<dbReference type="PANTHER" id="PTHR30037">
    <property type="entry name" value="DNA-3-METHYLADENINE GLYCOSYLASE 1"/>
    <property type="match status" value="1"/>
</dbReference>
<dbReference type="GO" id="GO:0008725">
    <property type="term" value="F:DNA-3-methyladenine glycosylase activity"/>
    <property type="evidence" value="ECO:0007669"/>
    <property type="project" value="UniProtKB-EC"/>
</dbReference>
<evidence type="ECO:0000256" key="1">
    <source>
        <dbReference type="PIRSR" id="PIRSR605019-1"/>
    </source>
</evidence>
<protein>
    <submittedName>
        <fullName evidence="2">DNA-3-methyladenine glycosylase (EC)</fullName>
        <ecNumber evidence="2">3.2.2.20</ecNumber>
    </submittedName>
</protein>
<feature type="binding site" evidence="1">
    <location>
        <position position="26"/>
    </location>
    <ligand>
        <name>Zn(2+)</name>
        <dbReference type="ChEBI" id="CHEBI:29105"/>
    </ligand>
</feature>
<dbReference type="InterPro" id="IPR011257">
    <property type="entry name" value="DNA_glycosylase"/>
</dbReference>
<keyword evidence="1" id="KW-0479">Metal-binding</keyword>
<dbReference type="AlphaFoldDB" id="A0A6S6U7H7"/>
<feature type="binding site" evidence="1">
    <location>
        <position position="12"/>
    </location>
    <ligand>
        <name>Zn(2+)</name>
        <dbReference type="ChEBI" id="CHEBI:29105"/>
    </ligand>
</feature>
<dbReference type="Pfam" id="PF03352">
    <property type="entry name" value="Adenine_glyco"/>
    <property type="match status" value="1"/>
</dbReference>
<proteinExistence type="predicted"/>
<evidence type="ECO:0000313" key="2">
    <source>
        <dbReference type="EMBL" id="CAA6822649.1"/>
    </source>
</evidence>